<accession>A0A4Q5N4B2</accession>
<dbReference type="SUPFAM" id="SSF53448">
    <property type="entry name" value="Nucleotide-diphospho-sugar transferases"/>
    <property type="match status" value="1"/>
</dbReference>
<evidence type="ECO:0000259" key="3">
    <source>
        <dbReference type="Pfam" id="PF00535"/>
    </source>
</evidence>
<keyword evidence="1" id="KW-0328">Glycosyltransferase</keyword>
<dbReference type="PANTHER" id="PTHR22916:SF51">
    <property type="entry name" value="GLYCOSYLTRANSFERASE EPSH-RELATED"/>
    <property type="match status" value="1"/>
</dbReference>
<dbReference type="Proteomes" id="UP000293764">
    <property type="component" value="Unassembled WGS sequence"/>
</dbReference>
<evidence type="ECO:0000313" key="4">
    <source>
        <dbReference type="EMBL" id="RYV53025.1"/>
    </source>
</evidence>
<evidence type="ECO:0000313" key="5">
    <source>
        <dbReference type="Proteomes" id="UP000293764"/>
    </source>
</evidence>
<dbReference type="RefSeq" id="WP_130100724.1">
    <property type="nucleotide sequence ID" value="NZ_SDWW01000001.1"/>
</dbReference>
<name>A0A4Q5N4B2_9MICO</name>
<dbReference type="Gene3D" id="3.90.550.10">
    <property type="entry name" value="Spore Coat Polysaccharide Biosynthesis Protein SpsA, Chain A"/>
    <property type="match status" value="1"/>
</dbReference>
<dbReference type="EMBL" id="SDWW01000001">
    <property type="protein sequence ID" value="RYV53025.1"/>
    <property type="molecule type" value="Genomic_DNA"/>
</dbReference>
<keyword evidence="5" id="KW-1185">Reference proteome</keyword>
<feature type="domain" description="Glycosyltransferase 2-like" evidence="3">
    <location>
        <begin position="11"/>
        <end position="133"/>
    </location>
</feature>
<proteinExistence type="predicted"/>
<dbReference type="AlphaFoldDB" id="A0A4Q5N4B2"/>
<evidence type="ECO:0000256" key="2">
    <source>
        <dbReference type="ARBA" id="ARBA00022679"/>
    </source>
</evidence>
<evidence type="ECO:0000256" key="1">
    <source>
        <dbReference type="ARBA" id="ARBA00022676"/>
    </source>
</evidence>
<protein>
    <submittedName>
        <fullName evidence="4">Glycosyltransferase family 2 protein</fullName>
    </submittedName>
</protein>
<reference evidence="4 5" key="1">
    <citation type="submission" date="2019-01" db="EMBL/GenBank/DDBJ databases">
        <title>Novel species of Cellulomonas.</title>
        <authorList>
            <person name="Liu Q."/>
            <person name="Xin Y.-H."/>
        </authorList>
    </citation>
    <scope>NUCLEOTIDE SEQUENCE [LARGE SCALE GENOMIC DNA]</scope>
    <source>
        <strain evidence="4 5">HLT2-17</strain>
    </source>
</reference>
<dbReference type="GO" id="GO:0016757">
    <property type="term" value="F:glycosyltransferase activity"/>
    <property type="evidence" value="ECO:0007669"/>
    <property type="project" value="UniProtKB-KW"/>
</dbReference>
<sequence>MSGLPGATTLTVVVPCYNSADYMRRCVDSLLAGGGPEVEILIVDDGSQDATPEIADEYEELYPGRVRAVHKHNGGHGSTINVGLEVARGRYFKVVDSDDWVDVAAFAELVATLRRFGTDDADVDMVLSNFVYEKEGRGTKRAVRYRRALPSGRVFGWDEVGRLRKTQYFLMHSIVYRTGLLREVELHLPEHTFYVDNIFAYMPLPAVRRMYYLDVDLYRYYIGRAGQSVSERVMISRLDQQLRVNRLMMEHVARTVPPEHPAYRYMTHYLEIVCAVSSTLLLRSGTDAALAAKEALWRGIREEDELLHRRLRRSALGQITNLPGRHGRRVTLAAYRAAQWRVGFN</sequence>
<dbReference type="OrthoDB" id="396512at2"/>
<keyword evidence="2 4" id="KW-0808">Transferase</keyword>
<organism evidence="4 5">
    <name type="scientific">Pengzhenrongella frigida</name>
    <dbReference type="NCBI Taxonomy" id="1259133"/>
    <lineage>
        <taxon>Bacteria</taxon>
        <taxon>Bacillati</taxon>
        <taxon>Actinomycetota</taxon>
        <taxon>Actinomycetes</taxon>
        <taxon>Micrococcales</taxon>
        <taxon>Pengzhenrongella</taxon>
    </lineage>
</organism>
<dbReference type="PANTHER" id="PTHR22916">
    <property type="entry name" value="GLYCOSYLTRANSFERASE"/>
    <property type="match status" value="1"/>
</dbReference>
<dbReference type="Pfam" id="PF00535">
    <property type="entry name" value="Glycos_transf_2"/>
    <property type="match status" value="1"/>
</dbReference>
<dbReference type="InterPro" id="IPR029044">
    <property type="entry name" value="Nucleotide-diphossugar_trans"/>
</dbReference>
<comment type="caution">
    <text evidence="4">The sequence shown here is derived from an EMBL/GenBank/DDBJ whole genome shotgun (WGS) entry which is preliminary data.</text>
</comment>
<dbReference type="CDD" id="cd00761">
    <property type="entry name" value="Glyco_tranf_GTA_type"/>
    <property type="match status" value="1"/>
</dbReference>
<gene>
    <name evidence="4" type="ORF">EUA98_00645</name>
</gene>
<dbReference type="InterPro" id="IPR001173">
    <property type="entry name" value="Glyco_trans_2-like"/>
</dbReference>